<dbReference type="GeneID" id="28983095"/>
<dbReference type="RefSeq" id="XP_018280745.1">
    <property type="nucleotide sequence ID" value="XM_018422492.1"/>
</dbReference>
<name>A0A0J1B8Y0_9TREE</name>
<dbReference type="AlphaFoldDB" id="A0A0J1B8Y0"/>
<evidence type="ECO:0000313" key="2">
    <source>
        <dbReference type="EMBL" id="KLT44254.1"/>
    </source>
</evidence>
<protein>
    <submittedName>
        <fullName evidence="2">Uncharacterized protein</fullName>
    </submittedName>
</protein>
<proteinExistence type="predicted"/>
<gene>
    <name evidence="2" type="ORF">CC85DRAFT_283768</name>
</gene>
<dbReference type="Proteomes" id="UP000053611">
    <property type="component" value="Unassembled WGS sequence"/>
</dbReference>
<evidence type="ECO:0000313" key="3">
    <source>
        <dbReference type="Proteomes" id="UP000053611"/>
    </source>
</evidence>
<organism evidence="2 3">
    <name type="scientific">Cutaneotrichosporon oleaginosum</name>
    <dbReference type="NCBI Taxonomy" id="879819"/>
    <lineage>
        <taxon>Eukaryota</taxon>
        <taxon>Fungi</taxon>
        <taxon>Dikarya</taxon>
        <taxon>Basidiomycota</taxon>
        <taxon>Agaricomycotina</taxon>
        <taxon>Tremellomycetes</taxon>
        <taxon>Trichosporonales</taxon>
        <taxon>Trichosporonaceae</taxon>
        <taxon>Cutaneotrichosporon</taxon>
    </lineage>
</organism>
<reference evidence="2 3" key="1">
    <citation type="submission" date="2015-03" db="EMBL/GenBank/DDBJ databases">
        <title>Genomics and transcriptomics of the oil-accumulating basidiomycete yeast T. oleaginosus allow insights into substrate utilization and the diverse evolutionary trajectories of mating systems in fungi.</title>
        <authorList>
            <consortium name="DOE Joint Genome Institute"/>
            <person name="Kourist R."/>
            <person name="Kracht O."/>
            <person name="Bracharz F."/>
            <person name="Lipzen A."/>
            <person name="Nolan M."/>
            <person name="Ohm R."/>
            <person name="Grigoriev I."/>
            <person name="Sun S."/>
            <person name="Heitman J."/>
            <person name="Bruck T."/>
            <person name="Nowrousian M."/>
        </authorList>
    </citation>
    <scope>NUCLEOTIDE SEQUENCE [LARGE SCALE GENOMIC DNA]</scope>
    <source>
        <strain evidence="2 3">IBC0246</strain>
    </source>
</reference>
<sequence length="57" mass="6638">MATPASEKRYIGWSGEPRLWQTHIPSDVPATRVRRLQATEKTVRRTKTSPLRRGLRH</sequence>
<evidence type="ECO:0000256" key="1">
    <source>
        <dbReference type="SAM" id="MobiDB-lite"/>
    </source>
</evidence>
<keyword evidence="3" id="KW-1185">Reference proteome</keyword>
<feature type="region of interest" description="Disordered" evidence="1">
    <location>
        <begin position="38"/>
        <end position="57"/>
    </location>
</feature>
<dbReference type="EMBL" id="KQ087188">
    <property type="protein sequence ID" value="KLT44254.1"/>
    <property type="molecule type" value="Genomic_DNA"/>
</dbReference>
<accession>A0A0J1B8Y0</accession>